<reference evidence="2 3" key="1">
    <citation type="journal article" date="2021" name="BMC Genomics">
        <title>Datura genome reveals duplications of psychoactive alkaloid biosynthetic genes and high mutation rate following tissue culture.</title>
        <authorList>
            <person name="Rajewski A."/>
            <person name="Carter-House D."/>
            <person name="Stajich J."/>
            <person name="Litt A."/>
        </authorList>
    </citation>
    <scope>NUCLEOTIDE SEQUENCE [LARGE SCALE GENOMIC DNA]</scope>
    <source>
        <strain evidence="2">AR-01</strain>
    </source>
</reference>
<feature type="region of interest" description="Disordered" evidence="1">
    <location>
        <begin position="1"/>
        <end position="64"/>
    </location>
</feature>
<sequence length="64" mass="7128">ETNHRLGETLHCGEINGEKNGRRSSTRSPTISRPRSAWSIAMHRKNYTGRGEMRKPSAHGGPQS</sequence>
<organism evidence="2 3">
    <name type="scientific">Datura stramonium</name>
    <name type="common">Jimsonweed</name>
    <name type="synonym">Common thornapple</name>
    <dbReference type="NCBI Taxonomy" id="4076"/>
    <lineage>
        <taxon>Eukaryota</taxon>
        <taxon>Viridiplantae</taxon>
        <taxon>Streptophyta</taxon>
        <taxon>Embryophyta</taxon>
        <taxon>Tracheophyta</taxon>
        <taxon>Spermatophyta</taxon>
        <taxon>Magnoliopsida</taxon>
        <taxon>eudicotyledons</taxon>
        <taxon>Gunneridae</taxon>
        <taxon>Pentapetalae</taxon>
        <taxon>asterids</taxon>
        <taxon>lamiids</taxon>
        <taxon>Solanales</taxon>
        <taxon>Solanaceae</taxon>
        <taxon>Solanoideae</taxon>
        <taxon>Datureae</taxon>
        <taxon>Datura</taxon>
    </lineage>
</organism>
<feature type="compositionally biased region" description="Low complexity" evidence="1">
    <location>
        <begin position="26"/>
        <end position="36"/>
    </location>
</feature>
<evidence type="ECO:0000313" key="3">
    <source>
        <dbReference type="Proteomes" id="UP000823775"/>
    </source>
</evidence>
<proteinExistence type="predicted"/>
<evidence type="ECO:0000313" key="2">
    <source>
        <dbReference type="EMBL" id="MCD9645625.1"/>
    </source>
</evidence>
<gene>
    <name evidence="2" type="ORF">HAX54_034668</name>
</gene>
<protein>
    <submittedName>
        <fullName evidence="2">Uncharacterized protein</fullName>
    </submittedName>
</protein>
<name>A0ABS8VHH6_DATST</name>
<accession>A0ABS8VHH6</accession>
<dbReference type="EMBL" id="JACEIK010004481">
    <property type="protein sequence ID" value="MCD9645625.1"/>
    <property type="molecule type" value="Genomic_DNA"/>
</dbReference>
<comment type="caution">
    <text evidence="2">The sequence shown here is derived from an EMBL/GenBank/DDBJ whole genome shotgun (WGS) entry which is preliminary data.</text>
</comment>
<feature type="non-terminal residue" evidence="2">
    <location>
        <position position="1"/>
    </location>
</feature>
<keyword evidence="3" id="KW-1185">Reference proteome</keyword>
<evidence type="ECO:0000256" key="1">
    <source>
        <dbReference type="SAM" id="MobiDB-lite"/>
    </source>
</evidence>
<dbReference type="Proteomes" id="UP000823775">
    <property type="component" value="Unassembled WGS sequence"/>
</dbReference>